<reference evidence="9 10" key="1">
    <citation type="submission" date="2020-08" db="EMBL/GenBank/DDBJ databases">
        <title>Genome public.</title>
        <authorList>
            <person name="Liu C."/>
            <person name="Sun Q."/>
        </authorList>
    </citation>
    <scope>NUCLEOTIDE SEQUENCE [LARGE SCALE GENOMIC DNA]</scope>
    <source>
        <strain evidence="9 10">BX2</strain>
    </source>
</reference>
<keyword evidence="5" id="KW-0998">Cell outer membrane</keyword>
<evidence type="ECO:0000256" key="3">
    <source>
        <dbReference type="ARBA" id="ARBA00022729"/>
    </source>
</evidence>
<protein>
    <submittedName>
        <fullName evidence="9">RagB/SusD family nutrient uptake outer membrane protein</fullName>
    </submittedName>
</protein>
<evidence type="ECO:0000256" key="1">
    <source>
        <dbReference type="ARBA" id="ARBA00004442"/>
    </source>
</evidence>
<evidence type="ECO:0000259" key="8">
    <source>
        <dbReference type="Pfam" id="PF14322"/>
    </source>
</evidence>
<evidence type="ECO:0000256" key="2">
    <source>
        <dbReference type="ARBA" id="ARBA00006275"/>
    </source>
</evidence>
<dbReference type="Pfam" id="PF07980">
    <property type="entry name" value="SusD_RagB"/>
    <property type="match status" value="1"/>
</dbReference>
<comment type="similarity">
    <text evidence="2">Belongs to the SusD family.</text>
</comment>
<evidence type="ECO:0000256" key="5">
    <source>
        <dbReference type="ARBA" id="ARBA00023237"/>
    </source>
</evidence>
<dbReference type="PROSITE" id="PS51257">
    <property type="entry name" value="PROKAR_LIPOPROTEIN"/>
    <property type="match status" value="1"/>
</dbReference>
<dbReference type="InterPro" id="IPR033985">
    <property type="entry name" value="SusD-like_N"/>
</dbReference>
<dbReference type="InterPro" id="IPR012944">
    <property type="entry name" value="SusD_RagB_dom"/>
</dbReference>
<feature type="signal peptide" evidence="6">
    <location>
        <begin position="1"/>
        <end position="20"/>
    </location>
</feature>
<dbReference type="Gene3D" id="1.25.40.390">
    <property type="match status" value="1"/>
</dbReference>
<name>A0ABR7DXA9_9BACT</name>
<feature type="chain" id="PRO_5046068586" evidence="6">
    <location>
        <begin position="21"/>
        <end position="485"/>
    </location>
</feature>
<evidence type="ECO:0000313" key="9">
    <source>
        <dbReference type="EMBL" id="MBC5642175.1"/>
    </source>
</evidence>
<evidence type="ECO:0000259" key="7">
    <source>
        <dbReference type="Pfam" id="PF07980"/>
    </source>
</evidence>
<evidence type="ECO:0000256" key="4">
    <source>
        <dbReference type="ARBA" id="ARBA00023136"/>
    </source>
</evidence>
<dbReference type="RefSeq" id="WP_186958463.1">
    <property type="nucleotide sequence ID" value="NZ_JACOOI010000003.1"/>
</dbReference>
<dbReference type="Pfam" id="PF14322">
    <property type="entry name" value="SusD-like_3"/>
    <property type="match status" value="1"/>
</dbReference>
<dbReference type="EMBL" id="JACOOI010000003">
    <property type="protein sequence ID" value="MBC5642175.1"/>
    <property type="molecule type" value="Genomic_DNA"/>
</dbReference>
<comment type="subcellular location">
    <subcellularLocation>
        <location evidence="1">Cell outer membrane</location>
    </subcellularLocation>
</comment>
<comment type="caution">
    <text evidence="9">The sequence shown here is derived from an EMBL/GenBank/DDBJ whole genome shotgun (WGS) entry which is preliminary data.</text>
</comment>
<keyword evidence="4" id="KW-0472">Membrane</keyword>
<keyword evidence="3 6" id="KW-0732">Signal</keyword>
<dbReference type="CDD" id="cd08977">
    <property type="entry name" value="SusD"/>
    <property type="match status" value="1"/>
</dbReference>
<feature type="domain" description="SusD-like N-terminal" evidence="8">
    <location>
        <begin position="25"/>
        <end position="218"/>
    </location>
</feature>
<gene>
    <name evidence="9" type="ORF">H8S77_04670</name>
</gene>
<dbReference type="SUPFAM" id="SSF48452">
    <property type="entry name" value="TPR-like"/>
    <property type="match status" value="1"/>
</dbReference>
<proteinExistence type="inferred from homology"/>
<dbReference type="InterPro" id="IPR011990">
    <property type="entry name" value="TPR-like_helical_dom_sf"/>
</dbReference>
<sequence length="485" mass="55469">MKTKNIYFTLMLTFSFLVSSCDVLDQIPESDITSTNFWKTPQDAEAGLIAVYNQYRGSVYRSFELGEGRSDNLEIPPKWGYEMINPQAMEFNNNIVDANSGYCTWGNYYNVVTRSNEVIYYTNTISFADEAEKNRILGEAYFLRASAYFTLAKNWGAVPLIVEPFFSQGENMYVSRIPVEKIYEQIVNDLNIAKQNLPVTRSDQRIRATKAAAQVLLCDVLLTRSYTSFASSDDLEKVIENANEILANPNYSLLAGENYSDIFRLGNTSESIFEIWSDYTQNATHSFCNYFLPRAYDKSRPYGGETLMLPSHSLDDAFGEEPQDLRYETTIAVLSKEEEQYYDNNVKGMKYGNKYLGTVTIIGTQRYSDDNIIIYRLPEVFLMKAEALVKMNKVSEALVLINQIRARAGLASKTVESTPDALSLILEERRKEFAFEGKRWYDLVRMNKVGEFKKEPEFVHDRFLLAVPQGEVDKNPALLPQNPTY</sequence>
<evidence type="ECO:0000256" key="6">
    <source>
        <dbReference type="SAM" id="SignalP"/>
    </source>
</evidence>
<keyword evidence="10" id="KW-1185">Reference proteome</keyword>
<organism evidence="9 10">
    <name type="scientific">Parabacteroides segnis</name>
    <dbReference type="NCBI Taxonomy" id="2763058"/>
    <lineage>
        <taxon>Bacteria</taxon>
        <taxon>Pseudomonadati</taxon>
        <taxon>Bacteroidota</taxon>
        <taxon>Bacteroidia</taxon>
        <taxon>Bacteroidales</taxon>
        <taxon>Tannerellaceae</taxon>
        <taxon>Parabacteroides</taxon>
    </lineage>
</organism>
<accession>A0ABR7DXA9</accession>
<feature type="domain" description="RagB/SusD" evidence="7">
    <location>
        <begin position="353"/>
        <end position="455"/>
    </location>
</feature>
<evidence type="ECO:0000313" key="10">
    <source>
        <dbReference type="Proteomes" id="UP000644010"/>
    </source>
</evidence>
<dbReference type="Proteomes" id="UP000644010">
    <property type="component" value="Unassembled WGS sequence"/>
</dbReference>